<evidence type="ECO:0000313" key="1">
    <source>
        <dbReference type="EMBL" id="GAX78342.1"/>
    </source>
</evidence>
<accession>A0A250X616</accession>
<name>A0A250X616_9CHLO</name>
<reference evidence="1 2" key="1">
    <citation type="submission" date="2017-08" db="EMBL/GenBank/DDBJ databases">
        <title>Acidophilic green algal genome provides insights into adaptation to an acidic environment.</title>
        <authorList>
            <person name="Hirooka S."/>
            <person name="Hirose Y."/>
            <person name="Kanesaki Y."/>
            <person name="Higuchi S."/>
            <person name="Fujiwara T."/>
            <person name="Onuma R."/>
            <person name="Era A."/>
            <person name="Ohbayashi R."/>
            <person name="Uzuka A."/>
            <person name="Nozaki H."/>
            <person name="Yoshikawa H."/>
            <person name="Miyagishima S.Y."/>
        </authorList>
    </citation>
    <scope>NUCLEOTIDE SEQUENCE [LARGE SCALE GENOMIC DNA]</scope>
    <source>
        <strain evidence="1 2">NIES-2499</strain>
    </source>
</reference>
<gene>
    <name evidence="1" type="ORF">CEUSTIGMA_g5784.t1</name>
</gene>
<proteinExistence type="predicted"/>
<dbReference type="Proteomes" id="UP000232323">
    <property type="component" value="Unassembled WGS sequence"/>
</dbReference>
<comment type="caution">
    <text evidence="1">The sequence shown here is derived from an EMBL/GenBank/DDBJ whole genome shotgun (WGS) entry which is preliminary data.</text>
</comment>
<organism evidence="1 2">
    <name type="scientific">Chlamydomonas eustigma</name>
    <dbReference type="NCBI Taxonomy" id="1157962"/>
    <lineage>
        <taxon>Eukaryota</taxon>
        <taxon>Viridiplantae</taxon>
        <taxon>Chlorophyta</taxon>
        <taxon>core chlorophytes</taxon>
        <taxon>Chlorophyceae</taxon>
        <taxon>CS clade</taxon>
        <taxon>Chlamydomonadales</taxon>
        <taxon>Chlamydomonadaceae</taxon>
        <taxon>Chlamydomonas</taxon>
    </lineage>
</organism>
<keyword evidence="2" id="KW-1185">Reference proteome</keyword>
<evidence type="ECO:0000313" key="2">
    <source>
        <dbReference type="Proteomes" id="UP000232323"/>
    </source>
</evidence>
<dbReference type="AlphaFoldDB" id="A0A250X616"/>
<dbReference type="OrthoDB" id="525205at2759"/>
<dbReference type="EMBL" id="BEGY01000031">
    <property type="protein sequence ID" value="GAX78342.1"/>
    <property type="molecule type" value="Genomic_DNA"/>
</dbReference>
<sequence>MDETQRLNVKRCVQVIMPCLPAPVLDYALSQGSALVFGTEPTKGMMDKGKLRSSGSISKKKKFALRRLDSGNFGEISLTSPVSNRHLRNDPFMKPAGDMTFRTSSLIHAQNKK</sequence>
<protein>
    <submittedName>
        <fullName evidence="1">Uncharacterized protein</fullName>
    </submittedName>
</protein>